<dbReference type="GO" id="GO:0008270">
    <property type="term" value="F:zinc ion binding"/>
    <property type="evidence" value="ECO:0007669"/>
    <property type="project" value="UniProtKB-KW"/>
</dbReference>
<dbReference type="RefSeq" id="XP_022292108.1">
    <property type="nucleotide sequence ID" value="XM_022436400.1"/>
</dbReference>
<gene>
    <name evidence="10" type="primary">LOC111103270</name>
</gene>
<dbReference type="GO" id="GO:0043027">
    <property type="term" value="F:cysteine-type endopeptidase inhibitor activity involved in apoptotic process"/>
    <property type="evidence" value="ECO:0007669"/>
    <property type="project" value="TreeGrafter"/>
</dbReference>
<dbReference type="PROSITE" id="PS50143">
    <property type="entry name" value="BIR_REPEAT_2"/>
    <property type="match status" value="1"/>
</dbReference>
<dbReference type="SMART" id="SM00238">
    <property type="entry name" value="BIR"/>
    <property type="match status" value="1"/>
</dbReference>
<dbReference type="PANTHER" id="PTHR10044:SF139">
    <property type="entry name" value="DEATH-ASSOCIATED INHIBITOR OF APOPTOSIS 2"/>
    <property type="match status" value="1"/>
</dbReference>
<dbReference type="OrthoDB" id="297881at2759"/>
<reference evidence="10" key="1">
    <citation type="submission" date="2025-08" db="UniProtKB">
        <authorList>
            <consortium name="RefSeq"/>
        </authorList>
    </citation>
    <scope>IDENTIFICATION</scope>
    <source>
        <tissue evidence="10">Whole sample</tissue>
    </source>
</reference>
<dbReference type="InterPro" id="IPR050784">
    <property type="entry name" value="IAP"/>
</dbReference>
<evidence type="ECO:0000256" key="6">
    <source>
        <dbReference type="PROSITE-ProRule" id="PRU00175"/>
    </source>
</evidence>
<evidence type="ECO:0000313" key="9">
    <source>
        <dbReference type="Proteomes" id="UP000694844"/>
    </source>
</evidence>
<evidence type="ECO:0000256" key="5">
    <source>
        <dbReference type="ARBA" id="ARBA00022833"/>
    </source>
</evidence>
<keyword evidence="4 6" id="KW-0863">Zinc-finger</keyword>
<dbReference type="Pfam" id="PF00653">
    <property type="entry name" value="BIR"/>
    <property type="match status" value="1"/>
</dbReference>
<dbReference type="FunFam" id="1.10.1170.10:FF:000003">
    <property type="entry name" value="E3 ubiquitin-protein ligase XIAP"/>
    <property type="match status" value="1"/>
</dbReference>
<evidence type="ECO:0000256" key="1">
    <source>
        <dbReference type="ARBA" id="ARBA00006672"/>
    </source>
</evidence>
<feature type="compositionally biased region" description="Polar residues" evidence="7">
    <location>
        <begin position="213"/>
        <end position="228"/>
    </location>
</feature>
<dbReference type="Proteomes" id="UP000694844">
    <property type="component" value="Chromosome 7"/>
</dbReference>
<dbReference type="GeneID" id="111103270"/>
<dbReference type="GO" id="GO:0005737">
    <property type="term" value="C:cytoplasm"/>
    <property type="evidence" value="ECO:0007669"/>
    <property type="project" value="TreeGrafter"/>
</dbReference>
<feature type="region of interest" description="Disordered" evidence="7">
    <location>
        <begin position="206"/>
        <end position="240"/>
    </location>
</feature>
<dbReference type="AlphaFoldDB" id="A0A8B8AN91"/>
<keyword evidence="5" id="KW-0862">Zinc</keyword>
<keyword evidence="9" id="KW-1185">Reference proteome</keyword>
<keyword evidence="3" id="KW-0479">Metal-binding</keyword>
<dbReference type="InterPro" id="IPR001841">
    <property type="entry name" value="Znf_RING"/>
</dbReference>
<dbReference type="InterPro" id="IPR001370">
    <property type="entry name" value="BIR_rpt"/>
</dbReference>
<evidence type="ECO:0000256" key="3">
    <source>
        <dbReference type="ARBA" id="ARBA00022723"/>
    </source>
</evidence>
<feature type="compositionally biased region" description="Polar residues" evidence="7">
    <location>
        <begin position="39"/>
        <end position="79"/>
    </location>
</feature>
<dbReference type="GO" id="GO:0005634">
    <property type="term" value="C:nucleus"/>
    <property type="evidence" value="ECO:0007669"/>
    <property type="project" value="TreeGrafter"/>
</dbReference>
<dbReference type="SUPFAM" id="SSF57924">
    <property type="entry name" value="Inhibitor of apoptosis (IAP) repeat"/>
    <property type="match status" value="1"/>
</dbReference>
<dbReference type="GO" id="GO:0043066">
    <property type="term" value="P:negative regulation of apoptotic process"/>
    <property type="evidence" value="ECO:0007669"/>
    <property type="project" value="TreeGrafter"/>
</dbReference>
<feature type="region of interest" description="Disordered" evidence="7">
    <location>
        <begin position="39"/>
        <end position="84"/>
    </location>
</feature>
<dbReference type="PANTHER" id="PTHR10044">
    <property type="entry name" value="INHIBITOR OF APOPTOSIS"/>
    <property type="match status" value="1"/>
</dbReference>
<organism evidence="9 10">
    <name type="scientific">Crassostrea virginica</name>
    <name type="common">Eastern oyster</name>
    <dbReference type="NCBI Taxonomy" id="6565"/>
    <lineage>
        <taxon>Eukaryota</taxon>
        <taxon>Metazoa</taxon>
        <taxon>Spiralia</taxon>
        <taxon>Lophotrochozoa</taxon>
        <taxon>Mollusca</taxon>
        <taxon>Bivalvia</taxon>
        <taxon>Autobranchia</taxon>
        <taxon>Pteriomorphia</taxon>
        <taxon>Ostreida</taxon>
        <taxon>Ostreoidea</taxon>
        <taxon>Ostreidae</taxon>
        <taxon>Crassostrea</taxon>
    </lineage>
</organism>
<dbReference type="InterPro" id="IPR011029">
    <property type="entry name" value="DEATH-like_dom_sf"/>
</dbReference>
<comment type="similarity">
    <text evidence="1">Belongs to the IAP family.</text>
</comment>
<dbReference type="FunFam" id="1.10.1170.10:FF:000002">
    <property type="entry name" value="Baculoviral IAP repeat containing 7"/>
    <property type="match status" value="1"/>
</dbReference>
<proteinExistence type="inferred from homology"/>
<dbReference type="PROSITE" id="PS50089">
    <property type="entry name" value="ZF_RING_2"/>
    <property type="match status" value="1"/>
</dbReference>
<evidence type="ECO:0000256" key="4">
    <source>
        <dbReference type="ARBA" id="ARBA00022771"/>
    </source>
</evidence>
<dbReference type="Gene3D" id="1.10.533.10">
    <property type="entry name" value="Death Domain, Fas"/>
    <property type="match status" value="1"/>
</dbReference>
<dbReference type="Pfam" id="PF13920">
    <property type="entry name" value="zf-C3HC4_3"/>
    <property type="match status" value="1"/>
</dbReference>
<name>A0A8B8AN91_CRAVI</name>
<evidence type="ECO:0000313" key="10">
    <source>
        <dbReference type="RefSeq" id="XP_022292108.1"/>
    </source>
</evidence>
<accession>A0A8B8AN91</accession>
<dbReference type="KEGG" id="cvn:111103270"/>
<sequence length="386" mass="43546">MNLFSTSKRNTRHIVKTRILEIDSFSTGLYIMSIDVTSRGQDTPDTYRGNINSVDYRRPNSSRTDSLNSSVHPTNNVEDINTFPRPEAKYPGYAQMGKRAASYRNWPQTAKQVPNNLMDAGFFYTGQADSVRCFMCGTGLRNWDPEDEPWVEHARWAPECYYVRDKKGQDFINLVQVAVRQQQMQEALEQQSDSLAREATDIAADCLPPNIDTDIQNNTPSTQQQQLPSGRKPPTNAERKNPLLSDAAQSVLAMGYLPRIVKIAVDKVLETKGWDGMSGSNIANVVFDMEESGEIDHEKCFVPKVESDQDWKKKNSDSMPESSKELVEKNTEMRERTMCILCCEERVSITFLPCGHLVSCAQCSPALKNCPVCREGIKGTVRIFFS</sequence>
<dbReference type="CDD" id="cd00022">
    <property type="entry name" value="BIR"/>
    <property type="match status" value="1"/>
</dbReference>
<keyword evidence="2" id="KW-0053">Apoptosis</keyword>
<dbReference type="Gene3D" id="1.10.1170.10">
    <property type="entry name" value="Inhibitor Of Apoptosis Protein (2mihbC-IAP-1), Chain A"/>
    <property type="match status" value="2"/>
</dbReference>
<evidence type="ECO:0000256" key="7">
    <source>
        <dbReference type="SAM" id="MobiDB-lite"/>
    </source>
</evidence>
<dbReference type="GO" id="GO:0031398">
    <property type="term" value="P:positive regulation of protein ubiquitination"/>
    <property type="evidence" value="ECO:0007669"/>
    <property type="project" value="TreeGrafter"/>
</dbReference>
<dbReference type="GO" id="GO:0061630">
    <property type="term" value="F:ubiquitin protein ligase activity"/>
    <property type="evidence" value="ECO:0007669"/>
    <property type="project" value="TreeGrafter"/>
</dbReference>
<dbReference type="GO" id="GO:0006915">
    <property type="term" value="P:apoptotic process"/>
    <property type="evidence" value="ECO:0007669"/>
    <property type="project" value="UniProtKB-KW"/>
</dbReference>
<evidence type="ECO:0000259" key="8">
    <source>
        <dbReference type="PROSITE" id="PS50089"/>
    </source>
</evidence>
<dbReference type="GO" id="GO:0051726">
    <property type="term" value="P:regulation of cell cycle"/>
    <property type="evidence" value="ECO:0007669"/>
    <property type="project" value="TreeGrafter"/>
</dbReference>
<feature type="domain" description="RING-type" evidence="8">
    <location>
        <begin position="339"/>
        <end position="374"/>
    </location>
</feature>
<protein>
    <submittedName>
        <fullName evidence="10">Baculoviral IAP repeat-containing protein 3-like isoform X1</fullName>
    </submittedName>
</protein>
<evidence type="ECO:0000256" key="2">
    <source>
        <dbReference type="ARBA" id="ARBA00022703"/>
    </source>
</evidence>